<keyword evidence="7 11" id="KW-0831">Ubiquinone biosynthesis</keyword>
<evidence type="ECO:0000313" key="13">
    <source>
        <dbReference type="EMBL" id="GAN53243.1"/>
    </source>
</evidence>
<proteinExistence type="inferred from homology"/>
<dbReference type="InterPro" id="IPR000537">
    <property type="entry name" value="UbiA_prenyltransferase"/>
</dbReference>
<organism evidence="13 14">
    <name type="scientific">Tanticharoenia sakaeratensis NBRC 103193</name>
    <dbReference type="NCBI Taxonomy" id="1231623"/>
    <lineage>
        <taxon>Bacteria</taxon>
        <taxon>Pseudomonadati</taxon>
        <taxon>Pseudomonadota</taxon>
        <taxon>Alphaproteobacteria</taxon>
        <taxon>Acetobacterales</taxon>
        <taxon>Acetobacteraceae</taxon>
        <taxon>Tanticharoenia</taxon>
    </lineage>
</organism>
<evidence type="ECO:0000256" key="7">
    <source>
        <dbReference type="ARBA" id="ARBA00022688"/>
    </source>
</evidence>
<keyword evidence="8 11" id="KW-0812">Transmembrane</keyword>
<comment type="catalytic activity">
    <reaction evidence="11">
        <text>all-trans-octaprenyl diphosphate + 4-hydroxybenzoate = 4-hydroxy-3-(all-trans-octaprenyl)benzoate + diphosphate</text>
        <dbReference type="Rhea" id="RHEA:27782"/>
        <dbReference type="ChEBI" id="CHEBI:1617"/>
        <dbReference type="ChEBI" id="CHEBI:17879"/>
        <dbReference type="ChEBI" id="CHEBI:33019"/>
        <dbReference type="ChEBI" id="CHEBI:57711"/>
        <dbReference type="EC" id="2.5.1.39"/>
    </reaction>
</comment>
<feature type="transmembrane region" description="Helical" evidence="11">
    <location>
        <begin position="48"/>
        <end position="67"/>
    </location>
</feature>
<gene>
    <name evidence="11" type="primary">ubiA</name>
    <name evidence="13" type="ORF">Tasa_009_038</name>
</gene>
<dbReference type="Gene3D" id="1.20.120.1780">
    <property type="entry name" value="UbiA prenyltransferase"/>
    <property type="match status" value="1"/>
</dbReference>
<comment type="subcellular location">
    <subcellularLocation>
        <location evidence="11">Cell inner membrane</location>
        <topology evidence="11">Multi-pass membrane protein</topology>
    </subcellularLocation>
    <subcellularLocation>
        <location evidence="2">Membrane</location>
        <topology evidence="2">Multi-pass membrane protein</topology>
    </subcellularLocation>
</comment>
<keyword evidence="11" id="KW-0460">Magnesium</keyword>
<comment type="cofactor">
    <cofactor evidence="1 11">
        <name>Mg(2+)</name>
        <dbReference type="ChEBI" id="CHEBI:18420"/>
    </cofactor>
</comment>
<accession>A0A0D6MJ12</accession>
<dbReference type="PANTHER" id="PTHR11048:SF28">
    <property type="entry name" value="4-HYDROXYBENZOATE POLYPRENYLTRANSFERASE, MITOCHONDRIAL"/>
    <property type="match status" value="1"/>
</dbReference>
<evidence type="ECO:0000256" key="6">
    <source>
        <dbReference type="ARBA" id="ARBA00022679"/>
    </source>
</evidence>
<feature type="transmembrane region" description="Helical" evidence="11">
    <location>
        <begin position="242"/>
        <end position="263"/>
    </location>
</feature>
<evidence type="ECO:0000256" key="10">
    <source>
        <dbReference type="ARBA" id="ARBA00023136"/>
    </source>
</evidence>
<evidence type="ECO:0000256" key="3">
    <source>
        <dbReference type="ARBA" id="ARBA00005985"/>
    </source>
</evidence>
<evidence type="ECO:0000256" key="11">
    <source>
        <dbReference type="HAMAP-Rule" id="MF_01635"/>
    </source>
</evidence>
<dbReference type="GO" id="GO:0008412">
    <property type="term" value="F:4-hydroxybenzoate polyprenyltransferase activity"/>
    <property type="evidence" value="ECO:0007669"/>
    <property type="project" value="UniProtKB-UniRule"/>
</dbReference>
<evidence type="ECO:0000256" key="4">
    <source>
        <dbReference type="ARBA" id="ARBA00022475"/>
    </source>
</evidence>
<evidence type="ECO:0000256" key="8">
    <source>
        <dbReference type="ARBA" id="ARBA00022692"/>
    </source>
</evidence>
<dbReference type="AlphaFoldDB" id="A0A0D6MJ12"/>
<evidence type="ECO:0000256" key="5">
    <source>
        <dbReference type="ARBA" id="ARBA00022519"/>
    </source>
</evidence>
<feature type="transmembrane region" description="Helical" evidence="11">
    <location>
        <begin position="123"/>
        <end position="139"/>
    </location>
</feature>
<name>A0A0D6MJ12_9PROT</name>
<keyword evidence="14" id="KW-1185">Reference proteome</keyword>
<keyword evidence="9 11" id="KW-1133">Transmembrane helix</keyword>
<dbReference type="Proteomes" id="UP000032679">
    <property type="component" value="Unassembled WGS sequence"/>
</dbReference>
<dbReference type="STRING" id="1231623.Tasa_009_038"/>
<feature type="transmembrane region" description="Helical" evidence="11">
    <location>
        <begin position="269"/>
        <end position="288"/>
    </location>
</feature>
<keyword evidence="4 11" id="KW-1003">Cell membrane</keyword>
<reference evidence="13 14" key="1">
    <citation type="submission" date="2012-10" db="EMBL/GenBank/DDBJ databases">
        <title>Genome sequencing of Tanticharoenia sakaeratensis NBRC 103193.</title>
        <authorList>
            <person name="Azuma Y."/>
            <person name="Hadano H."/>
            <person name="Hirakawa H."/>
            <person name="Matsushita K."/>
        </authorList>
    </citation>
    <scope>NUCLEOTIDE SEQUENCE [LARGE SCALE GENOMIC DNA]</scope>
    <source>
        <strain evidence="13 14">NBRC 103193</strain>
    </source>
</reference>
<evidence type="ECO:0000256" key="2">
    <source>
        <dbReference type="ARBA" id="ARBA00004141"/>
    </source>
</evidence>
<comment type="similarity">
    <text evidence="3 11">Belongs to the UbiA prenyltransferase family.</text>
</comment>
<sequence>MSVDVLPEPVMIPARPAAHTDIKSTGWAARLPPRARAYVLLARLDRPVGTWLLFLPGLWGLLLPPGVSVWSRLHLAILFAIGSLAMRSAGCVINDLWDRDIDAKVARTAGRPLACGALRPRDALLFLVAWLLIAVLVLAQLRPAAWALAPLGLVLTALYPLAKRVTWWPQLVMGFTFGFGAPMGVVAATPGELSPMIEPLLALYAGVILWQLGFDTIYGFQDMEDDARIGVKSTSRLMAGRARMFIGGCYAAALVLLALSARAAGLGLWFWPPFALGCALLGWQVAILDPANGPRALRLFKANVPAGWILALAFACGRLL</sequence>
<dbReference type="InterPro" id="IPR006370">
    <property type="entry name" value="HB_polyprenyltransferase-like"/>
</dbReference>
<dbReference type="EC" id="2.5.1.39" evidence="11 12"/>
<keyword evidence="5 11" id="KW-0997">Cell inner membrane</keyword>
<keyword evidence="6 11" id="KW-0808">Transferase</keyword>
<comment type="caution">
    <text evidence="13">The sequence shown here is derived from an EMBL/GenBank/DDBJ whole genome shotgun (WGS) entry which is preliminary data.</text>
</comment>
<comment type="function">
    <text evidence="11">Catalyzes the prenylation of para-hydroxybenzoate (PHB) with an all-trans polyprenyl group. Mediates the second step in the final reaction sequence of ubiquinone-8 (UQ-8) biosynthesis, which is the condensation of the polyisoprenoid side chain with PHB, generating the first membrane-bound Q intermediate 3-octaprenyl-4-hydroxybenzoate.</text>
</comment>
<dbReference type="GO" id="GO:0006744">
    <property type="term" value="P:ubiquinone biosynthetic process"/>
    <property type="evidence" value="ECO:0007669"/>
    <property type="project" value="UniProtKB-UniRule"/>
</dbReference>
<dbReference type="FunFam" id="1.10.357.140:FF:000008">
    <property type="entry name" value="4-hydroxybenzoate octaprenyltransferase"/>
    <property type="match status" value="1"/>
</dbReference>
<dbReference type="Gene3D" id="1.10.357.140">
    <property type="entry name" value="UbiA prenyltransferase"/>
    <property type="match status" value="1"/>
</dbReference>
<evidence type="ECO:0000256" key="12">
    <source>
        <dbReference type="NCBIfam" id="TIGR01474"/>
    </source>
</evidence>
<dbReference type="InterPro" id="IPR039653">
    <property type="entry name" value="Prenyltransferase"/>
</dbReference>
<evidence type="ECO:0000256" key="1">
    <source>
        <dbReference type="ARBA" id="ARBA00001946"/>
    </source>
</evidence>
<dbReference type="FunFam" id="1.20.120.1780:FF:000001">
    <property type="entry name" value="4-hydroxybenzoate octaprenyltransferase"/>
    <property type="match status" value="1"/>
</dbReference>
<dbReference type="PROSITE" id="PS00943">
    <property type="entry name" value="UBIA"/>
    <property type="match status" value="1"/>
</dbReference>
<dbReference type="GO" id="GO:0005886">
    <property type="term" value="C:plasma membrane"/>
    <property type="evidence" value="ECO:0007669"/>
    <property type="project" value="UniProtKB-SubCell"/>
</dbReference>
<comment type="pathway">
    <text evidence="11">Cofactor biosynthesis; ubiquinone biosynthesis.</text>
</comment>
<dbReference type="CDD" id="cd13959">
    <property type="entry name" value="PT_UbiA_COQ2"/>
    <property type="match status" value="1"/>
</dbReference>
<evidence type="ECO:0000313" key="14">
    <source>
        <dbReference type="Proteomes" id="UP000032679"/>
    </source>
</evidence>
<dbReference type="UniPathway" id="UPA00232"/>
<feature type="transmembrane region" description="Helical" evidence="11">
    <location>
        <begin position="171"/>
        <end position="189"/>
    </location>
</feature>
<dbReference type="Pfam" id="PF01040">
    <property type="entry name" value="UbiA"/>
    <property type="match status" value="1"/>
</dbReference>
<dbReference type="InterPro" id="IPR044878">
    <property type="entry name" value="UbiA_sf"/>
</dbReference>
<dbReference type="EMBL" id="BALE01000009">
    <property type="protein sequence ID" value="GAN53243.1"/>
    <property type="molecule type" value="Genomic_DNA"/>
</dbReference>
<dbReference type="PANTHER" id="PTHR11048">
    <property type="entry name" value="PRENYLTRANSFERASES"/>
    <property type="match status" value="1"/>
</dbReference>
<feature type="transmembrane region" description="Helical" evidence="11">
    <location>
        <begin position="201"/>
        <end position="221"/>
    </location>
</feature>
<keyword evidence="10 11" id="KW-0472">Membrane</keyword>
<dbReference type="HAMAP" id="MF_01635">
    <property type="entry name" value="UbiA"/>
    <property type="match status" value="1"/>
</dbReference>
<dbReference type="NCBIfam" id="TIGR01474">
    <property type="entry name" value="ubiA_proteo"/>
    <property type="match status" value="1"/>
</dbReference>
<dbReference type="InterPro" id="IPR030470">
    <property type="entry name" value="UbiA_prenylTrfase_CS"/>
</dbReference>
<protein>
    <recommendedName>
        <fullName evidence="11 12">4-hydroxybenzoate octaprenyltransferase</fullName>
        <ecNumber evidence="11 12">2.5.1.39</ecNumber>
    </recommendedName>
    <alternativeName>
        <fullName evidence="11">4-HB polyprenyltransferase</fullName>
    </alternativeName>
</protein>
<evidence type="ECO:0000256" key="9">
    <source>
        <dbReference type="ARBA" id="ARBA00022989"/>
    </source>
</evidence>